<accession>A0A921IB96</accession>
<feature type="non-terminal residue" evidence="1">
    <location>
        <position position="1"/>
    </location>
</feature>
<reference evidence="1" key="1">
    <citation type="journal article" date="2021" name="PeerJ">
        <title>Extensive microbial diversity within the chicken gut microbiome revealed by metagenomics and culture.</title>
        <authorList>
            <person name="Gilroy R."/>
            <person name="Ravi A."/>
            <person name="Getino M."/>
            <person name="Pursley I."/>
            <person name="Horton D.L."/>
            <person name="Alikhan N.F."/>
            <person name="Baker D."/>
            <person name="Gharbi K."/>
            <person name="Hall N."/>
            <person name="Watson M."/>
            <person name="Adriaenssens E.M."/>
            <person name="Foster-Nyarko E."/>
            <person name="Jarju S."/>
            <person name="Secka A."/>
            <person name="Antonio M."/>
            <person name="Oren A."/>
            <person name="Chaudhuri R.R."/>
            <person name="La Ragione R."/>
            <person name="Hildebrand F."/>
            <person name="Pallen M.J."/>
        </authorList>
    </citation>
    <scope>NUCLEOTIDE SEQUENCE</scope>
    <source>
        <strain evidence="1">CHK154-13316</strain>
    </source>
</reference>
<proteinExistence type="predicted"/>
<reference evidence="1" key="2">
    <citation type="submission" date="2021-09" db="EMBL/GenBank/DDBJ databases">
        <authorList>
            <person name="Gilroy R."/>
        </authorList>
    </citation>
    <scope>NUCLEOTIDE SEQUENCE</scope>
    <source>
        <strain evidence="1">CHK154-13316</strain>
    </source>
</reference>
<dbReference type="EMBL" id="DYVL01000200">
    <property type="protein sequence ID" value="HJG13818.1"/>
    <property type="molecule type" value="Genomic_DNA"/>
</dbReference>
<evidence type="ECO:0000313" key="1">
    <source>
        <dbReference type="EMBL" id="HJG13818.1"/>
    </source>
</evidence>
<organism evidence="1 2">
    <name type="scientific">Bacteroides xylanisolvens</name>
    <dbReference type="NCBI Taxonomy" id="371601"/>
    <lineage>
        <taxon>Bacteria</taxon>
        <taxon>Pseudomonadati</taxon>
        <taxon>Bacteroidota</taxon>
        <taxon>Bacteroidia</taxon>
        <taxon>Bacteroidales</taxon>
        <taxon>Bacteroidaceae</taxon>
        <taxon>Bacteroides</taxon>
    </lineage>
</organism>
<gene>
    <name evidence="1" type="ORF">K8V07_18065</name>
</gene>
<sequence>NNFSYKGWELSVFLQGVSGNKIYNANNVDNEGMAAAYNQTTAVLNRWTGEGTSNSMPRAIWGDPNQNCRVSDRFVENGSYLRLKNITLSYTLPKKWMQKIQLENARISFSCENVATITGYSGFDPEVDINGIDSSRYPISRTFSMGLNFNF</sequence>
<dbReference type="SUPFAM" id="SSF56935">
    <property type="entry name" value="Porins"/>
    <property type="match status" value="1"/>
</dbReference>
<protein>
    <submittedName>
        <fullName evidence="1">SusC/RagA family TonB-linked outer membrane protein</fullName>
    </submittedName>
</protein>
<dbReference type="AlphaFoldDB" id="A0A921IB96"/>
<comment type="caution">
    <text evidence="1">The sequence shown here is derived from an EMBL/GenBank/DDBJ whole genome shotgun (WGS) entry which is preliminary data.</text>
</comment>
<name>A0A921IB96_9BACE</name>
<dbReference type="Proteomes" id="UP000747074">
    <property type="component" value="Unassembled WGS sequence"/>
</dbReference>
<evidence type="ECO:0000313" key="2">
    <source>
        <dbReference type="Proteomes" id="UP000747074"/>
    </source>
</evidence>